<dbReference type="PANTHER" id="PTHR32063:SF34">
    <property type="entry name" value="MULTIDRUG RESISTANCE PROTEIN MDTC"/>
    <property type="match status" value="1"/>
</dbReference>
<dbReference type="GO" id="GO:0042910">
    <property type="term" value="F:xenobiotic transmembrane transporter activity"/>
    <property type="evidence" value="ECO:0007669"/>
    <property type="project" value="TreeGrafter"/>
</dbReference>
<feature type="transmembrane region" description="Helical" evidence="8">
    <location>
        <begin position="529"/>
        <end position="548"/>
    </location>
</feature>
<evidence type="ECO:0000256" key="8">
    <source>
        <dbReference type="SAM" id="Phobius"/>
    </source>
</evidence>
<dbReference type="PRINTS" id="PR00702">
    <property type="entry name" value="ACRIFLAVINRP"/>
</dbReference>
<accession>A0A345RQ31</accession>
<keyword evidence="7 8" id="KW-0472">Membrane</keyword>
<dbReference type="KEGG" id="pke:DLD99_13260"/>
<dbReference type="InterPro" id="IPR001036">
    <property type="entry name" value="Acrflvin-R"/>
</dbReference>
<dbReference type="Proteomes" id="UP000253720">
    <property type="component" value="Chromosome"/>
</dbReference>
<dbReference type="Gene3D" id="1.20.1640.10">
    <property type="entry name" value="Multidrug efflux transporter AcrB transmembrane domain"/>
    <property type="match status" value="2"/>
</dbReference>
<dbReference type="AlphaFoldDB" id="A0A345RQ31"/>
<keyword evidence="5 8" id="KW-0812">Transmembrane</keyword>
<dbReference type="Gene3D" id="3.30.2090.10">
    <property type="entry name" value="Multidrug efflux transporter AcrB TolC docking domain, DN and DC subdomains"/>
    <property type="match status" value="2"/>
</dbReference>
<comment type="subcellular location">
    <subcellularLocation>
        <location evidence="1">Cell inner membrane</location>
        <topology evidence="1">Multi-pass membrane protein</topology>
    </subcellularLocation>
</comment>
<evidence type="ECO:0000256" key="5">
    <source>
        <dbReference type="ARBA" id="ARBA00022692"/>
    </source>
</evidence>
<feature type="transmembrane region" description="Helical" evidence="8">
    <location>
        <begin position="12"/>
        <end position="32"/>
    </location>
</feature>
<feature type="transmembrane region" description="Helical" evidence="8">
    <location>
        <begin position="954"/>
        <end position="974"/>
    </location>
</feature>
<evidence type="ECO:0000256" key="6">
    <source>
        <dbReference type="ARBA" id="ARBA00022989"/>
    </source>
</evidence>
<dbReference type="InterPro" id="IPR027463">
    <property type="entry name" value="AcrB_DN_DC_subdom"/>
</dbReference>
<evidence type="ECO:0000313" key="9">
    <source>
        <dbReference type="EMBL" id="AXI61397.1"/>
    </source>
</evidence>
<evidence type="ECO:0000256" key="4">
    <source>
        <dbReference type="ARBA" id="ARBA00022519"/>
    </source>
</evidence>
<dbReference type="FunFam" id="3.30.70.1430:FF:000001">
    <property type="entry name" value="Efflux pump membrane transporter"/>
    <property type="match status" value="1"/>
</dbReference>
<name>A0A345RQ31_9PSED</name>
<keyword evidence="2" id="KW-0813">Transport</keyword>
<dbReference type="EMBL" id="CP029608">
    <property type="protein sequence ID" value="AXI61397.1"/>
    <property type="molecule type" value="Genomic_DNA"/>
</dbReference>
<evidence type="ECO:0000256" key="7">
    <source>
        <dbReference type="ARBA" id="ARBA00023136"/>
    </source>
</evidence>
<evidence type="ECO:0000256" key="3">
    <source>
        <dbReference type="ARBA" id="ARBA00022475"/>
    </source>
</evidence>
<feature type="transmembrane region" description="Helical" evidence="8">
    <location>
        <begin position="908"/>
        <end position="933"/>
    </location>
</feature>
<keyword evidence="6 8" id="KW-1133">Transmembrane helix</keyword>
<organism evidence="9 10">
    <name type="scientific">Pseudomonas kribbensis</name>
    <dbReference type="NCBI Taxonomy" id="1628086"/>
    <lineage>
        <taxon>Bacteria</taxon>
        <taxon>Pseudomonadati</taxon>
        <taxon>Pseudomonadota</taxon>
        <taxon>Gammaproteobacteria</taxon>
        <taxon>Pseudomonadales</taxon>
        <taxon>Pseudomonadaceae</taxon>
        <taxon>Pseudomonas</taxon>
    </lineage>
</organism>
<feature type="transmembrane region" description="Helical" evidence="8">
    <location>
        <begin position="858"/>
        <end position="875"/>
    </location>
</feature>
<dbReference type="RefSeq" id="WP_085708228.1">
    <property type="nucleotide sequence ID" value="NZ_CP029608.1"/>
</dbReference>
<dbReference type="FunFam" id="1.20.1640.10:FF:000001">
    <property type="entry name" value="Efflux pump membrane transporter"/>
    <property type="match status" value="1"/>
</dbReference>
<feature type="transmembrane region" description="Helical" evidence="8">
    <location>
        <begin position="986"/>
        <end position="1012"/>
    </location>
</feature>
<dbReference type="SUPFAM" id="SSF82693">
    <property type="entry name" value="Multidrug efflux transporter AcrB pore domain, PN1, PN2, PC1 and PC2 subdomains"/>
    <property type="match status" value="3"/>
</dbReference>
<feature type="transmembrane region" description="Helical" evidence="8">
    <location>
        <begin position="360"/>
        <end position="381"/>
    </location>
</feature>
<sequence>MNLSGPFIKRPVATMLLSLAIMLLGGVSFGLLPVSPLPQMDFPVIVVQASLPGASPEVMASTVATPLERSFGAIAGVNTMSSRSSQGSTRVILQFDLDRDINGAAREVQAAINASRNLLPSGMRSMPTYKKVNPSQAPIMVLSLTSDVLEKGQLYDLASTILSQSLSQVQGVGEVQIGGSSLPAVRIELEPQALNQYGVALDDVRKTIAGANVRRPKGSVEDDQRLWQIQANDQLEKAKDYESLIIHYNGGAALRLKDVAKVTDGVEDRYNSGFFNDDAAVLLVINRQAGANIIETVNEIKAQLPALQAVLPASVKLNLAMDRSPVIKATLHEAEMTLLIAVALVILVVFLFLGNFRASLIPTLAVPVSLVGTFAVMYLYGFSLNNLSLMALILATGLVVDDAIVVLENISRHIDEGVKPMKAAYLGAKEVGFTLLSMNVSLVAVFLSILFMGGIIESLFREFSITLAAAIVVSLVVSLTLTPMLCARWLKPHTPGQENRLQRWSRRTNDWMVGKYATSLDWVLRHRRLTLLSLIITVGVNVALYVVVPKTFLPQQDTGQLIGFVRGDDGLSFSVMQPKMETFRRAVLKDEAVESVAGFIGGNNGTNNAFMLVRLKPIKDRNISAQKVIERLRKEMPKVPGAQLMLMADQDLQFGGGREQTTSQYSYILQSGDLGALREWYPKVVTALRALPELTAIDAREGRGAQQVTLIVDRDQAKRLGVDMNMVTAVLNNAYSQRQISTIYDSLNQYQVVMEVNPKYAQDPVTLNQVQVITADGARIPLSTIAHYESSLEDDRVSHEGQFASESISFDMAEGVTVEKGSAAIERAIAKVGLPEDVIAKMAGTADAFAATQKSQPFMILGALLAVYLVLGVLYESYIHPLTILSTLPSAGVGALLSIYVLGGEFSLISLLGLFLLIGVVKKNAILMIDLALQLERHQGMAPLESIRSACLQRLRPILMTTLAAILGALPLLLSRAEGAEMRQPLGLTIIGGLIFSQILTLYTTPVVYLYLDKARHRFNKWRGVRTDAALETPL</sequence>
<evidence type="ECO:0000313" key="10">
    <source>
        <dbReference type="Proteomes" id="UP000253720"/>
    </source>
</evidence>
<evidence type="ECO:0000256" key="1">
    <source>
        <dbReference type="ARBA" id="ARBA00004429"/>
    </source>
</evidence>
<dbReference type="GO" id="GO:0005886">
    <property type="term" value="C:plasma membrane"/>
    <property type="evidence" value="ECO:0007669"/>
    <property type="project" value="UniProtKB-SubCell"/>
</dbReference>
<dbReference type="Gene3D" id="3.30.70.1440">
    <property type="entry name" value="Multidrug efflux transporter AcrB pore domain"/>
    <property type="match status" value="1"/>
</dbReference>
<proteinExistence type="predicted"/>
<feature type="transmembrane region" description="Helical" evidence="8">
    <location>
        <begin position="336"/>
        <end position="353"/>
    </location>
</feature>
<protein>
    <submittedName>
        <fullName evidence="9">Acriflavine resistance protein B</fullName>
    </submittedName>
</protein>
<dbReference type="SUPFAM" id="SSF82866">
    <property type="entry name" value="Multidrug efflux transporter AcrB transmembrane domain"/>
    <property type="match status" value="2"/>
</dbReference>
<dbReference type="Gene3D" id="3.30.70.1430">
    <property type="entry name" value="Multidrug efflux transporter AcrB pore domain"/>
    <property type="match status" value="2"/>
</dbReference>
<keyword evidence="10" id="KW-1185">Reference proteome</keyword>
<feature type="transmembrane region" description="Helical" evidence="8">
    <location>
        <begin position="431"/>
        <end position="456"/>
    </location>
</feature>
<evidence type="ECO:0000256" key="2">
    <source>
        <dbReference type="ARBA" id="ARBA00022448"/>
    </source>
</evidence>
<dbReference type="Pfam" id="PF00873">
    <property type="entry name" value="ACR_tran"/>
    <property type="match status" value="1"/>
</dbReference>
<dbReference type="PANTHER" id="PTHR32063">
    <property type="match status" value="1"/>
</dbReference>
<keyword evidence="4" id="KW-0997">Cell inner membrane</keyword>
<gene>
    <name evidence="9" type="ORF">DLD99_13260</name>
</gene>
<dbReference type="Gene3D" id="3.30.70.1320">
    <property type="entry name" value="Multidrug efflux transporter AcrB pore domain like"/>
    <property type="match status" value="1"/>
</dbReference>
<feature type="transmembrane region" description="Helical" evidence="8">
    <location>
        <begin position="468"/>
        <end position="490"/>
    </location>
</feature>
<reference evidence="9 10" key="1">
    <citation type="submission" date="2018-05" db="EMBL/GenBank/DDBJ databases">
        <title>Complete genome sequence of Pseudomonas kribbensis 46-2(T).</title>
        <authorList>
            <person name="Jeong H."/>
            <person name="Lee S.-G."/>
            <person name="Rha E."/>
            <person name="Kim H."/>
        </authorList>
    </citation>
    <scope>NUCLEOTIDE SEQUENCE [LARGE SCALE GENOMIC DNA]</scope>
    <source>
        <strain evidence="9 10">46-2</strain>
    </source>
</reference>
<dbReference type="SUPFAM" id="SSF82714">
    <property type="entry name" value="Multidrug efflux transporter AcrB TolC docking domain, DN and DC subdomains"/>
    <property type="match status" value="2"/>
</dbReference>
<keyword evidence="3" id="KW-1003">Cell membrane</keyword>